<dbReference type="AlphaFoldDB" id="A0A6A4T839"/>
<dbReference type="EMBL" id="VEVO01000006">
    <property type="protein sequence ID" value="KAF0041019.1"/>
    <property type="molecule type" value="Genomic_DNA"/>
</dbReference>
<feature type="repeat" description="RCC1" evidence="2">
    <location>
        <begin position="74"/>
        <end position="129"/>
    </location>
</feature>
<dbReference type="SUPFAM" id="SSF50985">
    <property type="entry name" value="RCC1/BLIP-II"/>
    <property type="match status" value="1"/>
</dbReference>
<dbReference type="PANTHER" id="PTHR22872">
    <property type="entry name" value="BTK-BINDING PROTEIN-RELATED"/>
    <property type="match status" value="1"/>
</dbReference>
<dbReference type="Pfam" id="PF13540">
    <property type="entry name" value="RCC1_2"/>
    <property type="match status" value="1"/>
</dbReference>
<evidence type="ECO:0000256" key="1">
    <source>
        <dbReference type="ARBA" id="ARBA00022737"/>
    </source>
</evidence>
<dbReference type="InterPro" id="IPR009091">
    <property type="entry name" value="RCC1/BLIP-II"/>
</dbReference>
<accession>A0A6A4T839</accession>
<dbReference type="Proteomes" id="UP000438429">
    <property type="component" value="Unassembled WGS sequence"/>
</dbReference>
<dbReference type="Pfam" id="PF00415">
    <property type="entry name" value="RCC1"/>
    <property type="match status" value="2"/>
</dbReference>
<reference evidence="4 5" key="1">
    <citation type="submission" date="2019-06" db="EMBL/GenBank/DDBJ databases">
        <title>Draft genomes of female and male turbot (Scophthalmus maximus).</title>
        <authorList>
            <person name="Xu H."/>
            <person name="Xu X.-W."/>
            <person name="Shao C."/>
            <person name="Chen S."/>
        </authorList>
    </citation>
    <scope>NUCLEOTIDE SEQUENCE [LARGE SCALE GENOMIC DNA]</scope>
    <source>
        <strain evidence="4">Ysfricsl-2016a</strain>
        <tissue evidence="4">Blood</tissue>
    </source>
</reference>
<name>A0A6A4T839_SCOMX</name>
<evidence type="ECO:0000256" key="2">
    <source>
        <dbReference type="PROSITE-ProRule" id="PRU00235"/>
    </source>
</evidence>
<dbReference type="Gene3D" id="2.130.10.30">
    <property type="entry name" value="Regulator of chromosome condensation 1/beta-lactamase-inhibitor protein II"/>
    <property type="match status" value="2"/>
</dbReference>
<dbReference type="PANTHER" id="PTHR22872:SF2">
    <property type="entry name" value="INHIBITOR OF BRUTON TYROSINE KINASE"/>
    <property type="match status" value="1"/>
</dbReference>
<feature type="compositionally biased region" description="Polar residues" evidence="3">
    <location>
        <begin position="290"/>
        <end position="302"/>
    </location>
</feature>
<organism evidence="4 5">
    <name type="scientific">Scophthalmus maximus</name>
    <name type="common">Turbot</name>
    <name type="synonym">Psetta maxima</name>
    <dbReference type="NCBI Taxonomy" id="52904"/>
    <lineage>
        <taxon>Eukaryota</taxon>
        <taxon>Metazoa</taxon>
        <taxon>Chordata</taxon>
        <taxon>Craniata</taxon>
        <taxon>Vertebrata</taxon>
        <taxon>Euteleostomi</taxon>
        <taxon>Actinopterygii</taxon>
        <taxon>Neopterygii</taxon>
        <taxon>Teleostei</taxon>
        <taxon>Neoteleostei</taxon>
        <taxon>Acanthomorphata</taxon>
        <taxon>Carangaria</taxon>
        <taxon>Pleuronectiformes</taxon>
        <taxon>Pleuronectoidei</taxon>
        <taxon>Scophthalmidae</taxon>
        <taxon>Scophthalmus</taxon>
    </lineage>
</organism>
<evidence type="ECO:0008006" key="6">
    <source>
        <dbReference type="Google" id="ProtNLM"/>
    </source>
</evidence>
<dbReference type="PROSITE" id="PS50012">
    <property type="entry name" value="RCC1_3"/>
    <property type="match status" value="4"/>
</dbReference>
<dbReference type="InterPro" id="IPR000408">
    <property type="entry name" value="Reg_chr_condens"/>
</dbReference>
<sequence length="478" mass="51251">MLYDSVANHTGPTRSELAPWKRDRSWSSVYSLGFTVGQLISDETSAAETNKQTNDREESRAVTSCLCPGAVSDTCGVCQGANSYGQLGQGHAEDRCEPRLSDAAAAELQSDAVRTVAGGGGHSVLVTDGGQVLACGSNAFGQLGVGPSVTHSADLLVVKCLKDPVVSVAAGLRHSLAVTDLGCVYQWGTGLFNHAKRATSPHPVPSHFCSKVPCLVPGDGDLFLWGSNKHGQLTATKPFLSTPAPLKRSLLAGEKVINVWSGWTHVVAQTESGKVFSWGRGDYGQLGRPASTSQNPEQQSAGPLTGGDNQEVCLPAEIEVLRGASQIACGSEHNLAIVGKQAKTTDNITQLYWKGSSGKLSRNGLKLTGCAIIIRKVFMSTVRHNDSSHKALLCAFRRGVSPVLGLERTWNVRRRYTDGHLSASTHIWPQTSCHWLWSWTLNGGVRCDDWLKIKLCTVSNWEVGSARYKSEMRGTVTL</sequence>
<gene>
    <name evidence="4" type="ORF">F2P81_006917</name>
</gene>
<feature type="repeat" description="RCC1" evidence="2">
    <location>
        <begin position="220"/>
        <end position="272"/>
    </location>
</feature>
<feature type="repeat" description="RCC1" evidence="2">
    <location>
        <begin position="273"/>
        <end position="340"/>
    </location>
</feature>
<evidence type="ECO:0000313" key="4">
    <source>
        <dbReference type="EMBL" id="KAF0041019.1"/>
    </source>
</evidence>
<dbReference type="PRINTS" id="PR00633">
    <property type="entry name" value="RCCNDNSATION"/>
</dbReference>
<protein>
    <recommendedName>
        <fullName evidence="6">Secretion-regulating guanine nucleotide exchange factor</fullName>
    </recommendedName>
</protein>
<evidence type="ECO:0000256" key="3">
    <source>
        <dbReference type="SAM" id="MobiDB-lite"/>
    </source>
</evidence>
<keyword evidence="1" id="KW-0677">Repeat</keyword>
<feature type="repeat" description="RCC1" evidence="2">
    <location>
        <begin position="130"/>
        <end position="181"/>
    </location>
</feature>
<dbReference type="InterPro" id="IPR051625">
    <property type="entry name" value="Signaling_Regulatory_Domain"/>
</dbReference>
<evidence type="ECO:0000313" key="5">
    <source>
        <dbReference type="Proteomes" id="UP000438429"/>
    </source>
</evidence>
<dbReference type="PROSITE" id="PS00626">
    <property type="entry name" value="RCC1_2"/>
    <property type="match status" value="2"/>
</dbReference>
<comment type="caution">
    <text evidence="4">The sequence shown here is derived from an EMBL/GenBank/DDBJ whole genome shotgun (WGS) entry which is preliminary data.</text>
</comment>
<proteinExistence type="predicted"/>
<feature type="region of interest" description="Disordered" evidence="3">
    <location>
        <begin position="286"/>
        <end position="308"/>
    </location>
</feature>